<dbReference type="AlphaFoldDB" id="A0A1B9GET6"/>
<dbReference type="EMBL" id="CP144541">
    <property type="protein sequence ID" value="WVW80374.1"/>
    <property type="molecule type" value="Genomic_DNA"/>
</dbReference>
<dbReference type="GO" id="GO:0032447">
    <property type="term" value="P:protein urmylation"/>
    <property type="evidence" value="ECO:0007669"/>
    <property type="project" value="UniProtKB-UniRule"/>
</dbReference>
<dbReference type="KEGG" id="kbi:30205447"/>
<dbReference type="GeneID" id="30205447"/>
<comment type="pathway">
    <text evidence="3">tRNA modification; 5-methoxycarbonylmethyl-2-thiouridine-tRNA biosynthesis.</text>
</comment>
<dbReference type="GO" id="GO:0000049">
    <property type="term" value="F:tRNA binding"/>
    <property type="evidence" value="ECO:0007669"/>
    <property type="project" value="InterPro"/>
</dbReference>
<keyword evidence="2 3" id="KW-0819">tRNA processing</keyword>
<dbReference type="VEuPathDB" id="FungiDB:I302_01048"/>
<dbReference type="GO" id="GO:0005829">
    <property type="term" value="C:cytosol"/>
    <property type="evidence" value="ECO:0007669"/>
    <property type="project" value="TreeGrafter"/>
</dbReference>
<dbReference type="RefSeq" id="XP_019050610.1">
    <property type="nucleotide sequence ID" value="XM_019187732.1"/>
</dbReference>
<comment type="similarity">
    <text evidence="3">Belongs to the CTU2/NCS2 family.</text>
</comment>
<evidence type="ECO:0000256" key="2">
    <source>
        <dbReference type="ARBA" id="ARBA00022694"/>
    </source>
</evidence>
<dbReference type="STRING" id="1296100.A0A1B9GET6"/>
<evidence type="ECO:0000313" key="5">
    <source>
        <dbReference type="EMBL" id="OCF29540.1"/>
    </source>
</evidence>
<protein>
    <recommendedName>
        <fullName evidence="3">Cytoplasmic tRNA 2-thiolation protein 2</fullName>
    </recommendedName>
</protein>
<comment type="subcellular location">
    <subcellularLocation>
        <location evidence="3">Cytoplasm</location>
    </subcellularLocation>
</comment>
<dbReference type="InterPro" id="IPR014729">
    <property type="entry name" value="Rossmann-like_a/b/a_fold"/>
</dbReference>
<dbReference type="HAMAP" id="MF_03054">
    <property type="entry name" value="CTU2"/>
    <property type="match status" value="1"/>
</dbReference>
<dbReference type="PANTHER" id="PTHR20882:SF14">
    <property type="entry name" value="CYTOPLASMIC TRNA 2-THIOLATION PROTEIN 2"/>
    <property type="match status" value="1"/>
</dbReference>
<gene>
    <name evidence="3" type="primary">NCS2</name>
    <name evidence="3" type="synonym">CTU2</name>
    <name evidence="5" type="ORF">I302_01048</name>
    <name evidence="6" type="ORF">I302_102355</name>
</gene>
<dbReference type="EMBL" id="KI894018">
    <property type="protein sequence ID" value="OCF29540.1"/>
    <property type="molecule type" value="Genomic_DNA"/>
</dbReference>
<keyword evidence="7" id="KW-1185">Reference proteome</keyword>
<proteinExistence type="inferred from homology"/>
<dbReference type="GO" id="GO:0002143">
    <property type="term" value="P:tRNA wobble position uridine thiolation"/>
    <property type="evidence" value="ECO:0007669"/>
    <property type="project" value="TreeGrafter"/>
</dbReference>
<dbReference type="OrthoDB" id="25129at2759"/>
<organism evidence="5">
    <name type="scientific">Kwoniella bestiolae CBS 10118</name>
    <dbReference type="NCBI Taxonomy" id="1296100"/>
    <lineage>
        <taxon>Eukaryota</taxon>
        <taxon>Fungi</taxon>
        <taxon>Dikarya</taxon>
        <taxon>Basidiomycota</taxon>
        <taxon>Agaricomycotina</taxon>
        <taxon>Tremellomycetes</taxon>
        <taxon>Tremellales</taxon>
        <taxon>Cryptococcaceae</taxon>
        <taxon>Kwoniella</taxon>
    </lineage>
</organism>
<evidence type="ECO:0000256" key="3">
    <source>
        <dbReference type="HAMAP-Rule" id="MF_03054"/>
    </source>
</evidence>
<evidence type="ECO:0000313" key="7">
    <source>
        <dbReference type="Proteomes" id="UP000092730"/>
    </source>
</evidence>
<accession>A0A1B9GET6</accession>
<keyword evidence="1 3" id="KW-0963">Cytoplasm</keyword>
<evidence type="ECO:0000256" key="1">
    <source>
        <dbReference type="ARBA" id="ARBA00022490"/>
    </source>
</evidence>
<dbReference type="Pfam" id="PF10288">
    <property type="entry name" value="CTU2"/>
    <property type="match status" value="1"/>
</dbReference>
<reference evidence="5" key="3">
    <citation type="submission" date="2014-01" db="EMBL/GenBank/DDBJ databases">
        <title>Evolution of pathogenesis and genome organization in the Tremellales.</title>
        <authorList>
            <person name="Cuomo C."/>
            <person name="Litvintseva A."/>
            <person name="Heitman J."/>
            <person name="Chen Y."/>
            <person name="Sun S."/>
            <person name="Springer D."/>
            <person name="Dromer F."/>
            <person name="Young S."/>
            <person name="Zeng Q."/>
            <person name="Chapman S."/>
            <person name="Gujja S."/>
            <person name="Saif S."/>
            <person name="Birren B."/>
        </authorList>
    </citation>
    <scope>NUCLEOTIDE SEQUENCE</scope>
    <source>
        <strain evidence="5">CBS 10118</strain>
    </source>
</reference>
<dbReference type="Proteomes" id="UP000092730">
    <property type="component" value="Chromosome 1"/>
</dbReference>
<dbReference type="UniPathway" id="UPA00988"/>
<name>A0A1B9GET6_9TREE</name>
<reference evidence="6" key="2">
    <citation type="submission" date="2013-07" db="EMBL/GenBank/DDBJ databases">
        <authorList>
            <consortium name="The Broad Institute Genome Sequencing Platform"/>
            <person name="Cuomo C."/>
            <person name="Litvintseva A."/>
            <person name="Chen Y."/>
            <person name="Heitman J."/>
            <person name="Sun S."/>
            <person name="Springer D."/>
            <person name="Dromer F."/>
            <person name="Young S.K."/>
            <person name="Zeng Q."/>
            <person name="Gargeya S."/>
            <person name="Fitzgerald M."/>
            <person name="Abouelleil A."/>
            <person name="Alvarado L."/>
            <person name="Berlin A.M."/>
            <person name="Chapman S.B."/>
            <person name="Dewar J."/>
            <person name="Goldberg J."/>
            <person name="Griggs A."/>
            <person name="Gujja S."/>
            <person name="Hansen M."/>
            <person name="Howarth C."/>
            <person name="Imamovic A."/>
            <person name="Larimer J."/>
            <person name="McCowan C."/>
            <person name="Murphy C."/>
            <person name="Pearson M."/>
            <person name="Priest M."/>
            <person name="Roberts A."/>
            <person name="Saif S."/>
            <person name="Shea T."/>
            <person name="Sykes S."/>
            <person name="Wortman J."/>
            <person name="Nusbaum C."/>
            <person name="Birren B."/>
        </authorList>
    </citation>
    <scope>NUCLEOTIDE SEQUENCE</scope>
    <source>
        <strain evidence="6">CBS 10118</strain>
    </source>
</reference>
<reference evidence="5" key="1">
    <citation type="submission" date="2013-07" db="EMBL/GenBank/DDBJ databases">
        <title>The Genome Sequence of Cryptococcus bestiolae CBS10118.</title>
        <authorList>
            <consortium name="The Broad Institute Genome Sequencing Platform"/>
            <person name="Cuomo C."/>
            <person name="Litvintseva A."/>
            <person name="Chen Y."/>
            <person name="Heitman J."/>
            <person name="Sun S."/>
            <person name="Springer D."/>
            <person name="Dromer F."/>
            <person name="Young S.K."/>
            <person name="Zeng Q."/>
            <person name="Gargeya S."/>
            <person name="Fitzgerald M."/>
            <person name="Abouelleil A."/>
            <person name="Alvarado L."/>
            <person name="Berlin A.M."/>
            <person name="Chapman S.B."/>
            <person name="Dewar J."/>
            <person name="Goldberg J."/>
            <person name="Griggs A."/>
            <person name="Gujja S."/>
            <person name="Hansen M."/>
            <person name="Howarth C."/>
            <person name="Imamovic A."/>
            <person name="Larimer J."/>
            <person name="McCowan C."/>
            <person name="Murphy C."/>
            <person name="Pearson M."/>
            <person name="Priest M."/>
            <person name="Roberts A."/>
            <person name="Saif S."/>
            <person name="Shea T."/>
            <person name="Sykes S."/>
            <person name="Wortman J."/>
            <person name="Nusbaum C."/>
            <person name="Birren B."/>
        </authorList>
    </citation>
    <scope>NUCLEOTIDE SEQUENCE [LARGE SCALE GENOMIC DNA]</scope>
    <source>
        <strain evidence="5">CBS 10118</strain>
    </source>
</reference>
<sequence length="534" mass="58445">MSCGDIPDGLATEEQGEALMPRRVKVQRFDKSKCQKCRTAKSMYIIRNVTYCKECFSHSLFTRLTRTLHPAMRSTNLTSSELKNKSLASIGGNRPLPQGGSVLIGLSGGSSSIALLDILVEREYIGKGDGRVIDRTKGEKQPVWDRGIILHVDFSDVIENPISKEEDRSEELKKWVEGKGNGLVWVGLKAEDVYDGGLRKKIRGIVGLPKEAEGEERVDGDGVAVDLKNPDLPLFPSSSSSSSTPIDQLRSILSALPAASRPSFLSSILDSLITTTSQIIPDTKHILLAETSTRQAQRLIAGTALGKGYTLPLDLSVINKSSLSITDGSKRDIVRLKPMKDISFKEVAIYTHLRGLNGLVRNARNWDNAGPQGRKGDSRGKGNTRSLESLTEQFIASLAVTHPATVSTINRTGDKLRFTGVKEDEVTCPVCQLPVDPNALEWKSRTALTSLPTKTLPQDIGAVTNGVEQGKDKESLAKMLCYACLTTFTPPTVVSKVARTEVVPIQLPLWVGGNVRDRRREMREEIKGFLIDEE</sequence>
<dbReference type="GO" id="GO:0016783">
    <property type="term" value="F:sulfurtransferase activity"/>
    <property type="evidence" value="ECO:0007669"/>
    <property type="project" value="TreeGrafter"/>
</dbReference>
<reference evidence="6" key="4">
    <citation type="submission" date="2024-02" db="EMBL/GenBank/DDBJ databases">
        <title>Comparative genomics of Cryptococcus and Kwoniella reveals pathogenesis evolution and contrasting modes of karyotype evolution via chromosome fusion or intercentromeric recombination.</title>
        <authorList>
            <person name="Coelho M.A."/>
            <person name="David-Palma M."/>
            <person name="Shea T."/>
            <person name="Bowers K."/>
            <person name="McGinley-Smith S."/>
            <person name="Mohammad A.W."/>
            <person name="Gnirke A."/>
            <person name="Yurkov A.M."/>
            <person name="Nowrousian M."/>
            <person name="Sun S."/>
            <person name="Cuomo C.A."/>
            <person name="Heitman J."/>
        </authorList>
    </citation>
    <scope>NUCLEOTIDE SEQUENCE</scope>
    <source>
        <strain evidence="6">CBS 10118</strain>
    </source>
</reference>
<feature type="region of interest" description="Disordered" evidence="4">
    <location>
        <begin position="364"/>
        <end position="384"/>
    </location>
</feature>
<dbReference type="PANTHER" id="PTHR20882">
    <property type="entry name" value="CYTOPLASMIC TRNA 2-THIOLATION PROTEIN 2"/>
    <property type="match status" value="1"/>
</dbReference>
<dbReference type="GO" id="GO:0016779">
    <property type="term" value="F:nucleotidyltransferase activity"/>
    <property type="evidence" value="ECO:0007669"/>
    <property type="project" value="UniProtKB-UniRule"/>
</dbReference>
<evidence type="ECO:0000256" key="4">
    <source>
        <dbReference type="SAM" id="MobiDB-lite"/>
    </source>
</evidence>
<comment type="function">
    <text evidence="3">Plays a central role in 2-thiolation of mcm(5)S(2)U at tRNA wobble positions of tRNA(Lys), tRNA(Glu) and tRNA(Gln). May act by forming a heterodimer with NCS6 that ligates sulfur from thiocarboxylated URM1 onto the uridine of tRNAs at wobble position. Prior mcm(5) tRNA modification by the elongator complex is required for 2-thiolation. May also be involved in protein urmylation.</text>
</comment>
<dbReference type="Gene3D" id="3.40.50.620">
    <property type="entry name" value="HUPs"/>
    <property type="match status" value="2"/>
</dbReference>
<evidence type="ECO:0000313" key="6">
    <source>
        <dbReference type="EMBL" id="WVW80374.1"/>
    </source>
</evidence>
<dbReference type="InterPro" id="IPR019407">
    <property type="entry name" value="CTU2"/>
</dbReference>